<keyword evidence="2" id="KW-1185">Reference proteome</keyword>
<proteinExistence type="predicted"/>
<protein>
    <submittedName>
        <fullName evidence="1">Arrestin domain-containing protein 17-like isoform X2</fullName>
    </submittedName>
</protein>
<dbReference type="Proteomes" id="UP001607303">
    <property type="component" value="Unassembled WGS sequence"/>
</dbReference>
<gene>
    <name evidence="1" type="ORF">V1477_020879</name>
</gene>
<dbReference type="AlphaFoldDB" id="A0ABD2AN67"/>
<dbReference type="EMBL" id="JAYRBN010000116">
    <property type="protein sequence ID" value="KAL2722059.1"/>
    <property type="molecule type" value="Genomic_DNA"/>
</dbReference>
<evidence type="ECO:0000313" key="2">
    <source>
        <dbReference type="Proteomes" id="UP001607303"/>
    </source>
</evidence>
<organism evidence="1 2">
    <name type="scientific">Vespula maculifrons</name>
    <name type="common">Eastern yellow jacket</name>
    <name type="synonym">Wasp</name>
    <dbReference type="NCBI Taxonomy" id="7453"/>
    <lineage>
        <taxon>Eukaryota</taxon>
        <taxon>Metazoa</taxon>
        <taxon>Ecdysozoa</taxon>
        <taxon>Arthropoda</taxon>
        <taxon>Hexapoda</taxon>
        <taxon>Insecta</taxon>
        <taxon>Pterygota</taxon>
        <taxon>Neoptera</taxon>
        <taxon>Endopterygota</taxon>
        <taxon>Hymenoptera</taxon>
        <taxon>Apocrita</taxon>
        <taxon>Aculeata</taxon>
        <taxon>Vespoidea</taxon>
        <taxon>Vespidae</taxon>
        <taxon>Vespinae</taxon>
        <taxon>Vespula</taxon>
    </lineage>
</organism>
<reference evidence="1 2" key="1">
    <citation type="journal article" date="2024" name="Ann. Entomol. Soc. Am.">
        <title>Genomic analyses of the southern and eastern yellowjacket wasps (Hymenoptera: Vespidae) reveal evolutionary signatures of social life.</title>
        <authorList>
            <person name="Catto M.A."/>
            <person name="Caine P.B."/>
            <person name="Orr S.E."/>
            <person name="Hunt B.G."/>
            <person name="Goodisman M.A.D."/>
        </authorList>
    </citation>
    <scope>NUCLEOTIDE SEQUENCE [LARGE SCALE GENOMIC DNA]</scope>
    <source>
        <strain evidence="1">232</strain>
        <tissue evidence="1">Head and thorax</tissue>
    </source>
</reference>
<name>A0ABD2AN67_VESMC</name>
<comment type="caution">
    <text evidence="1">The sequence shown here is derived from an EMBL/GenBank/DDBJ whole genome shotgun (WGS) entry which is preliminary data.</text>
</comment>
<sequence>MVDIPSKLNWKTKSTFIVVTPFDLNTVSHRCVRIKKSNSRYVPGQSIMIEVFTILKSSSYNVTKIYTELEFKILMIYNEQPVS</sequence>
<evidence type="ECO:0000313" key="1">
    <source>
        <dbReference type="EMBL" id="KAL2722059.1"/>
    </source>
</evidence>
<accession>A0ABD2AN67</accession>